<feature type="non-terminal residue" evidence="1">
    <location>
        <position position="1"/>
    </location>
</feature>
<dbReference type="OrthoDB" id="2417391at2759"/>
<feature type="non-terminal residue" evidence="1">
    <location>
        <position position="784"/>
    </location>
</feature>
<sequence length="784" mass="89291">VPPIKEFDEQLKRSVELYQIIQAKNITDDAYAQILKFVNDCLTSKELAGKPILSKHKAETKITEMYPVKPIYYDYCPKGCRLYTDYISVACSCGLQRYKTNNLPNLQAVSSMLYMPLAQQLAALIASDSKRERLMKLSNRESEEPGVRGDFFDGDVYKNRRSLFKGDLDIAISLFIDGFTPFRKGKTNMTIFNIIILNLPPKERYKNENMIQVCILPVKPKSMDNFLEPLFIELRKLEKAGLEVKCSSGVFHLNVHLMLTSGDIVAVQELVYHSYRSLYGCRICPIQTINAVSPEGAGNGNYFRGSRNALHHFRDIEQFVDGAPAFSIKKKTKFAELESFHGASFFGLDEMHLIGANVSKRIWEMISGSFKNSTTLFELATTTRQMIGSSVESSANTIPSSIFEGDFRNYHTKPGNMRSVDWICFLLFVVPTMVCDMLEAQLGAEQAKAVVDALVSLVTGCAIALSWKITEEDLVKMESSFVQWHQYMYDAVPVNMYSSNMHYLRHIPEIVKLLGPLRCISARSMERAIGFFKKRIKSQKNPGVNAGNILRRQQACRYYNSLLEDKEGAEEDVDDNQQPATAYSINHIDEEDDDTQLWDHFESSVDDYADVNLRHYLVKFWRRKFPNHRIDYDDITDHIIVGRRLYMNETVYDALKTKRKTDKLCHFMKMDIEVDRQKARRNAPVDLQVQTFFGEVIMYFVHEYNDIFNGVGLNSAGCPCGPYTIGHTGGKRYVVEVEAVTCHAGILSIPLTTGSITDNVTTHRNYYIYPKMVPKTIVVGDVSL</sequence>
<dbReference type="InterPro" id="IPR004242">
    <property type="entry name" value="Transposase_21"/>
</dbReference>
<accession>A0A8H7V5W9</accession>
<evidence type="ECO:0008006" key="3">
    <source>
        <dbReference type="Google" id="ProtNLM"/>
    </source>
</evidence>
<gene>
    <name evidence="1" type="ORF">INT45_010705</name>
</gene>
<dbReference type="AlphaFoldDB" id="A0A8H7V5W9"/>
<evidence type="ECO:0000313" key="2">
    <source>
        <dbReference type="Proteomes" id="UP000646827"/>
    </source>
</evidence>
<proteinExistence type="predicted"/>
<organism evidence="1 2">
    <name type="scientific">Circinella minor</name>
    <dbReference type="NCBI Taxonomy" id="1195481"/>
    <lineage>
        <taxon>Eukaryota</taxon>
        <taxon>Fungi</taxon>
        <taxon>Fungi incertae sedis</taxon>
        <taxon>Mucoromycota</taxon>
        <taxon>Mucoromycotina</taxon>
        <taxon>Mucoromycetes</taxon>
        <taxon>Mucorales</taxon>
        <taxon>Lichtheimiaceae</taxon>
        <taxon>Circinella</taxon>
    </lineage>
</organism>
<reference evidence="1 2" key="1">
    <citation type="submission" date="2020-12" db="EMBL/GenBank/DDBJ databases">
        <title>Metabolic potential, ecology and presence of endohyphal bacteria is reflected in genomic diversity of Mucoromycotina.</title>
        <authorList>
            <person name="Muszewska A."/>
            <person name="Okrasinska A."/>
            <person name="Steczkiewicz K."/>
            <person name="Drgas O."/>
            <person name="Orlowska M."/>
            <person name="Perlinska-Lenart U."/>
            <person name="Aleksandrzak-Piekarczyk T."/>
            <person name="Szatraj K."/>
            <person name="Zielenkiewicz U."/>
            <person name="Pilsyk S."/>
            <person name="Malc E."/>
            <person name="Mieczkowski P."/>
            <person name="Kruszewska J.S."/>
            <person name="Biernat P."/>
            <person name="Pawlowska J."/>
        </authorList>
    </citation>
    <scope>NUCLEOTIDE SEQUENCE [LARGE SCALE GENOMIC DNA]</scope>
    <source>
        <strain evidence="1 2">CBS 142.35</strain>
    </source>
</reference>
<comment type="caution">
    <text evidence="1">The sequence shown here is derived from an EMBL/GenBank/DDBJ whole genome shotgun (WGS) entry which is preliminary data.</text>
</comment>
<keyword evidence="2" id="KW-1185">Reference proteome</keyword>
<protein>
    <recommendedName>
        <fullName evidence="3">Transposase</fullName>
    </recommendedName>
</protein>
<dbReference type="Proteomes" id="UP000646827">
    <property type="component" value="Unassembled WGS sequence"/>
</dbReference>
<name>A0A8H7V5W9_9FUNG</name>
<evidence type="ECO:0000313" key="1">
    <source>
        <dbReference type="EMBL" id="KAG2208370.1"/>
    </source>
</evidence>
<dbReference type="EMBL" id="JAEPRB010001062">
    <property type="protein sequence ID" value="KAG2208370.1"/>
    <property type="molecule type" value="Genomic_DNA"/>
</dbReference>
<dbReference type="Pfam" id="PF02992">
    <property type="entry name" value="Transposase_21"/>
    <property type="match status" value="1"/>
</dbReference>